<reference evidence="2 3" key="1">
    <citation type="journal article" date="2019" name="Int. J. Syst. Evol. Microbiol.">
        <title>The Global Catalogue of Microorganisms (GCM) 10K type strain sequencing project: providing services to taxonomists for standard genome sequencing and annotation.</title>
        <authorList>
            <consortium name="The Broad Institute Genomics Platform"/>
            <consortium name="The Broad Institute Genome Sequencing Center for Infectious Disease"/>
            <person name="Wu L."/>
            <person name="Ma J."/>
        </authorList>
    </citation>
    <scope>NUCLEOTIDE SEQUENCE [LARGE SCALE GENOMIC DNA]</scope>
    <source>
        <strain evidence="2 3">JCM 16083</strain>
    </source>
</reference>
<keyword evidence="1" id="KW-0472">Membrane</keyword>
<evidence type="ECO:0000313" key="3">
    <source>
        <dbReference type="Proteomes" id="UP001501126"/>
    </source>
</evidence>
<dbReference type="Pfam" id="PF13803">
    <property type="entry name" value="DUF4184"/>
    <property type="match status" value="1"/>
</dbReference>
<organism evidence="2 3">
    <name type="scientific">Wandonia haliotis</name>
    <dbReference type="NCBI Taxonomy" id="574963"/>
    <lineage>
        <taxon>Bacteria</taxon>
        <taxon>Pseudomonadati</taxon>
        <taxon>Bacteroidota</taxon>
        <taxon>Flavobacteriia</taxon>
        <taxon>Flavobacteriales</taxon>
        <taxon>Crocinitomicaceae</taxon>
        <taxon>Wandonia</taxon>
    </lineage>
</organism>
<evidence type="ECO:0000256" key="1">
    <source>
        <dbReference type="SAM" id="Phobius"/>
    </source>
</evidence>
<feature type="transmembrane region" description="Helical" evidence="1">
    <location>
        <begin position="106"/>
        <end position="123"/>
    </location>
</feature>
<name>A0ABN1MSY1_9FLAO</name>
<feature type="transmembrane region" description="Helical" evidence="1">
    <location>
        <begin position="219"/>
        <end position="240"/>
    </location>
</feature>
<keyword evidence="3" id="KW-1185">Reference proteome</keyword>
<dbReference type="InterPro" id="IPR025238">
    <property type="entry name" value="DUF4184"/>
</dbReference>
<dbReference type="RefSeq" id="WP_343788219.1">
    <property type="nucleotide sequence ID" value="NZ_BAAAFH010000021.1"/>
</dbReference>
<keyword evidence="1" id="KW-1133">Transmembrane helix</keyword>
<keyword evidence="1" id="KW-0812">Transmembrane</keyword>
<proteinExistence type="predicted"/>
<dbReference type="EMBL" id="BAAAFH010000021">
    <property type="protein sequence ID" value="GAA0876066.1"/>
    <property type="molecule type" value="Genomic_DNA"/>
</dbReference>
<protein>
    <submittedName>
        <fullName evidence="2">DUF4184 family protein</fullName>
    </submittedName>
</protein>
<comment type="caution">
    <text evidence="2">The sequence shown here is derived from an EMBL/GenBank/DDBJ whole genome shotgun (WGS) entry which is preliminary data.</text>
</comment>
<feature type="transmembrane region" description="Helical" evidence="1">
    <location>
        <begin position="52"/>
        <end position="70"/>
    </location>
</feature>
<feature type="transmembrane region" description="Helical" evidence="1">
    <location>
        <begin position="21"/>
        <end position="40"/>
    </location>
</feature>
<gene>
    <name evidence="2" type="ORF">GCM10009118_24760</name>
</gene>
<evidence type="ECO:0000313" key="2">
    <source>
        <dbReference type="EMBL" id="GAA0876066.1"/>
    </source>
</evidence>
<feature type="transmembrane region" description="Helical" evidence="1">
    <location>
        <begin position="188"/>
        <end position="207"/>
    </location>
</feature>
<accession>A0ABN1MSY1</accession>
<sequence length="246" mass="28299">MPFTFSHPAIILPLTYFPGKWFSLTGLVIGSLVPDFEYFLRMNLESNYSHTIGGLFWFDLPLGLLLAFLFHKVVKQSLFDNLPVFFRSRFSRFRQFRWNEYFRKNTYVVIISLFIGSVSHLFWDSFTHDQGYFAATIPVLTNTVDFFGVQVPVLKILQHTSTLIGGIVIAFAIYKLPEDKQSTKNVDWQYWITICALLVGVVTLRLITGLDWRQYGNLIVTVISATILSLVLTPVILGYIRKTSFS</sequence>
<feature type="transmembrane region" description="Helical" evidence="1">
    <location>
        <begin position="156"/>
        <end position="176"/>
    </location>
</feature>
<dbReference type="Proteomes" id="UP001501126">
    <property type="component" value="Unassembled WGS sequence"/>
</dbReference>